<protein>
    <recommendedName>
        <fullName evidence="5">Glycosyltransferase</fullName>
        <ecNumber evidence="5">2.4.1.-</ecNumber>
    </recommendedName>
</protein>
<dbReference type="FunFam" id="3.40.50.2000:FF:000027">
    <property type="entry name" value="Glycosyltransferase"/>
    <property type="match status" value="1"/>
</dbReference>
<evidence type="ECO:0000313" key="6">
    <source>
        <dbReference type="EMBL" id="KAF5185595.1"/>
    </source>
</evidence>
<dbReference type="OrthoDB" id="550202at2759"/>
<dbReference type="EC" id="2.4.1.-" evidence="5"/>
<keyword evidence="2 4" id="KW-0328">Glycosyltransferase</keyword>
<dbReference type="Gene3D" id="3.40.50.2000">
    <property type="entry name" value="Glycogen Phosphorylase B"/>
    <property type="match status" value="2"/>
</dbReference>
<dbReference type="InterPro" id="IPR035595">
    <property type="entry name" value="UDP_glycos_trans_CS"/>
</dbReference>
<dbReference type="CDD" id="cd03784">
    <property type="entry name" value="GT1_Gtf-like"/>
    <property type="match status" value="1"/>
</dbReference>
<dbReference type="PANTHER" id="PTHR11926">
    <property type="entry name" value="GLUCOSYL/GLUCURONOSYL TRANSFERASES"/>
    <property type="match status" value="1"/>
</dbReference>
<dbReference type="GO" id="GO:0080043">
    <property type="term" value="F:quercetin 3-O-glucosyltransferase activity"/>
    <property type="evidence" value="ECO:0007669"/>
    <property type="project" value="TreeGrafter"/>
</dbReference>
<keyword evidence="3 4" id="KW-0808">Transferase</keyword>
<evidence type="ECO:0000256" key="3">
    <source>
        <dbReference type="ARBA" id="ARBA00022679"/>
    </source>
</evidence>
<evidence type="ECO:0000256" key="1">
    <source>
        <dbReference type="ARBA" id="ARBA00009995"/>
    </source>
</evidence>
<name>A0A7J6VN51_THATH</name>
<proteinExistence type="inferred from homology"/>
<dbReference type="SUPFAM" id="SSF53756">
    <property type="entry name" value="UDP-Glycosyltransferase/glycogen phosphorylase"/>
    <property type="match status" value="1"/>
</dbReference>
<evidence type="ECO:0000313" key="7">
    <source>
        <dbReference type="Proteomes" id="UP000554482"/>
    </source>
</evidence>
<gene>
    <name evidence="6" type="ORF">FRX31_024818</name>
</gene>
<comment type="caution">
    <text evidence="6">The sequence shown here is derived from an EMBL/GenBank/DDBJ whole genome shotgun (WGS) entry which is preliminary data.</text>
</comment>
<dbReference type="InterPro" id="IPR002213">
    <property type="entry name" value="UDP_glucos_trans"/>
</dbReference>
<accession>A0A7J6VN51</accession>
<evidence type="ECO:0000256" key="5">
    <source>
        <dbReference type="RuleBase" id="RU362057"/>
    </source>
</evidence>
<dbReference type="AlphaFoldDB" id="A0A7J6VN51"/>
<dbReference type="EMBL" id="JABWDY010030463">
    <property type="protein sequence ID" value="KAF5185595.1"/>
    <property type="molecule type" value="Genomic_DNA"/>
</dbReference>
<organism evidence="6 7">
    <name type="scientific">Thalictrum thalictroides</name>
    <name type="common">Rue-anemone</name>
    <name type="synonym">Anemone thalictroides</name>
    <dbReference type="NCBI Taxonomy" id="46969"/>
    <lineage>
        <taxon>Eukaryota</taxon>
        <taxon>Viridiplantae</taxon>
        <taxon>Streptophyta</taxon>
        <taxon>Embryophyta</taxon>
        <taxon>Tracheophyta</taxon>
        <taxon>Spermatophyta</taxon>
        <taxon>Magnoliopsida</taxon>
        <taxon>Ranunculales</taxon>
        <taxon>Ranunculaceae</taxon>
        <taxon>Thalictroideae</taxon>
        <taxon>Thalictrum</taxon>
    </lineage>
</organism>
<dbReference type="GO" id="GO:0080044">
    <property type="term" value="F:quercetin 7-O-glucosyltransferase activity"/>
    <property type="evidence" value="ECO:0007669"/>
    <property type="project" value="TreeGrafter"/>
</dbReference>
<dbReference type="FunFam" id="3.40.50.2000:FF:000065">
    <property type="entry name" value="Glycosyltransferase"/>
    <property type="match status" value="1"/>
</dbReference>
<comment type="similarity">
    <text evidence="1 4">Belongs to the UDP-glycosyltransferase family.</text>
</comment>
<keyword evidence="7" id="KW-1185">Reference proteome</keyword>
<evidence type="ECO:0000256" key="4">
    <source>
        <dbReference type="RuleBase" id="RU003718"/>
    </source>
</evidence>
<dbReference type="PROSITE" id="PS00375">
    <property type="entry name" value="UDPGT"/>
    <property type="match status" value="1"/>
</dbReference>
<sequence>MESFTKPKKHHAICLPFPLQSHINAMLKLAKLLHFKGLHITFVNTEFNHQRLLNTVGYNALKGLPDFRFETIPDGLPPSDINTSQDILKILNSFSENCLVPLINLISKLNQVIDDPRVSCIVADSSTSFALEAAEKHGIPGVIFLPMSPCFMACYLHCQHLINKGLIPPIDKRTPENWYPDMPFNVIPGLRDIRVKDLPTFFGDENNVVQDFCFRVNNESSKATAIIMHTFDTLESEILNAIKSLLPPIYTIGPLQLLEQNIPKTHHLTSFRSNLLKEDQKCLEWLDMKEPNSVVYVNFGSVTVLTKQQLIEFAWGLANCKYPFLWVIRSDIVIGEAAILPPEFTEETADRGMISGWCPQEQVLGHSAVGAFLTHSGWNSTMDTICSGVPIISWPFGGDQMINCRYSCFHWGIGMEMDKDVQRDKVEELVREVMEGDKGKKMKEKAMEWKKSAHESTKPGGSSYVNLDKVVKEVLAIKDLD</sequence>
<dbReference type="Proteomes" id="UP000554482">
    <property type="component" value="Unassembled WGS sequence"/>
</dbReference>
<reference evidence="6 7" key="1">
    <citation type="submission" date="2020-06" db="EMBL/GenBank/DDBJ databases">
        <title>Transcriptomic and genomic resources for Thalictrum thalictroides and T. hernandezii: Facilitating candidate gene discovery in an emerging model plant lineage.</title>
        <authorList>
            <person name="Arias T."/>
            <person name="Riano-Pachon D.M."/>
            <person name="Di Stilio V.S."/>
        </authorList>
    </citation>
    <scope>NUCLEOTIDE SEQUENCE [LARGE SCALE GENOMIC DNA]</scope>
    <source>
        <strain evidence="7">cv. WT478/WT964</strain>
        <tissue evidence="6">Leaves</tissue>
    </source>
</reference>
<evidence type="ECO:0000256" key="2">
    <source>
        <dbReference type="ARBA" id="ARBA00022676"/>
    </source>
</evidence>
<dbReference type="Pfam" id="PF00201">
    <property type="entry name" value="UDPGT"/>
    <property type="match status" value="1"/>
</dbReference>
<dbReference type="PANTHER" id="PTHR11926:SF1498">
    <property type="entry name" value="GLYCOSYLTRANSFERASE"/>
    <property type="match status" value="1"/>
</dbReference>